<evidence type="ECO:0000256" key="1">
    <source>
        <dbReference type="SAM" id="Phobius"/>
    </source>
</evidence>
<evidence type="ECO:0000313" key="2">
    <source>
        <dbReference type="EMBL" id="AMM53499.1"/>
    </source>
</evidence>
<dbReference type="PATRIC" id="fig|1609559.3.peg.528"/>
<feature type="transmembrane region" description="Helical" evidence="1">
    <location>
        <begin position="87"/>
        <end position="104"/>
    </location>
</feature>
<protein>
    <submittedName>
        <fullName evidence="2">Uncharacterized protein</fullName>
    </submittedName>
</protein>
<gene>
    <name evidence="2" type="ORF">TQ32_02590</name>
</gene>
<dbReference type="KEGG" id="pyc:TQ32_02590"/>
<dbReference type="STRING" id="1609559.TQ32_02590"/>
<dbReference type="GeneID" id="28490686"/>
<sequence length="108" mass="12405">MIVYNIPQNLDPKTWAEVQKMWADVERERIKSDKEKWENIGKLLADTFYRYNVDKVVKVTTPVYWMMVFIVIVSAVLTAINKVSGDAFTFLMGTIAGYLISIVSKHAT</sequence>
<feature type="transmembrane region" description="Helical" evidence="1">
    <location>
        <begin position="63"/>
        <end position="80"/>
    </location>
</feature>
<dbReference type="EMBL" id="CP010835">
    <property type="protein sequence ID" value="AMM53499.1"/>
    <property type="molecule type" value="Genomic_DNA"/>
</dbReference>
<keyword evidence="1" id="KW-1133">Transmembrane helix</keyword>
<dbReference type="AlphaFoldDB" id="A0A127B9Q1"/>
<accession>A0A127B9Q1</accession>
<reference evidence="3" key="1">
    <citation type="submission" date="2015-02" db="EMBL/GenBank/DDBJ databases">
        <title>Pyrococcus kukulkanii sp. nov., a novel hyperthermophilic archaeon isolated from a deep-sea hydrothermal vent at the Guaymas Basin.</title>
        <authorList>
            <person name="Oger P.M."/>
            <person name="Callac N."/>
            <person name="Jebbar M."/>
            <person name="Godfroy A."/>
        </authorList>
    </citation>
    <scope>NUCLEOTIDE SEQUENCE [LARGE SCALE GENOMIC DNA]</scope>
    <source>
        <strain evidence="3">NCB100</strain>
    </source>
</reference>
<proteinExistence type="predicted"/>
<evidence type="ECO:0000313" key="3">
    <source>
        <dbReference type="Proteomes" id="UP000070587"/>
    </source>
</evidence>
<keyword evidence="1" id="KW-0472">Membrane</keyword>
<keyword evidence="1" id="KW-0812">Transmembrane</keyword>
<organism evidence="2 3">
    <name type="scientific">Pyrococcus kukulkanii</name>
    <dbReference type="NCBI Taxonomy" id="1609559"/>
    <lineage>
        <taxon>Archaea</taxon>
        <taxon>Methanobacteriati</taxon>
        <taxon>Methanobacteriota</taxon>
        <taxon>Thermococci</taxon>
        <taxon>Thermococcales</taxon>
        <taxon>Thermococcaceae</taxon>
        <taxon>Pyrococcus</taxon>
    </lineage>
</organism>
<dbReference type="Proteomes" id="UP000070587">
    <property type="component" value="Chromosome"/>
</dbReference>
<dbReference type="RefSeq" id="WP_068320717.1">
    <property type="nucleotide sequence ID" value="NZ_CP010835.1"/>
</dbReference>
<name>A0A127B9Q1_9EURY</name>
<reference evidence="2 3" key="2">
    <citation type="journal article" date="2016" name="Int. J. Syst. Evol. Microbiol.">
        <title>Pyrococcus kukulkanii sp. nov., a hyperthermophilic, piezophilic archaeon isolated from a deep-sea hydrothermal vent.</title>
        <authorList>
            <person name="Callac N."/>
            <person name="Oger P."/>
            <person name="Lesongeur F."/>
            <person name="Rattray J.E."/>
            <person name="Vannier P."/>
            <person name="Michoud G."/>
            <person name="Beauverger M."/>
            <person name="Gayet N."/>
            <person name="Rouxel O."/>
            <person name="Jebbar M."/>
            <person name="Godfroy A."/>
        </authorList>
    </citation>
    <scope>NUCLEOTIDE SEQUENCE [LARGE SCALE GENOMIC DNA]</scope>
    <source>
        <strain evidence="2 3">NCB100</strain>
    </source>
</reference>